<dbReference type="GO" id="GO:0003677">
    <property type="term" value="F:DNA binding"/>
    <property type="evidence" value="ECO:0007669"/>
    <property type="project" value="InterPro"/>
</dbReference>
<comment type="cofactor">
    <cofactor evidence="2">
        <name>Mg(2+)</name>
        <dbReference type="ChEBI" id="CHEBI:18420"/>
    </cofactor>
</comment>
<evidence type="ECO:0000256" key="4">
    <source>
        <dbReference type="ARBA" id="ARBA00022723"/>
    </source>
</evidence>
<dbReference type="PROSITE" id="PS00728">
    <property type="entry name" value="AP_NUCLEASE_F1_3"/>
    <property type="match status" value="1"/>
</dbReference>
<dbReference type="InterPro" id="IPR005135">
    <property type="entry name" value="Endo/exonuclease/phosphatase"/>
</dbReference>
<dbReference type="SUPFAM" id="SSF56219">
    <property type="entry name" value="DNase I-like"/>
    <property type="match status" value="1"/>
</dbReference>
<evidence type="ECO:0000256" key="1">
    <source>
        <dbReference type="ARBA" id="ARBA00001936"/>
    </source>
</evidence>
<dbReference type="AlphaFoldDB" id="A0A644XM52"/>
<reference evidence="8" key="1">
    <citation type="submission" date="2019-08" db="EMBL/GenBank/DDBJ databases">
        <authorList>
            <person name="Kucharzyk K."/>
            <person name="Murdoch R.W."/>
            <person name="Higgins S."/>
            <person name="Loffler F."/>
        </authorList>
    </citation>
    <scope>NUCLEOTIDE SEQUENCE</scope>
</reference>
<protein>
    <submittedName>
        <fullName evidence="8">Exodeoxyribonuclease</fullName>
        <ecNumber evidence="8">3.1.11.2</ecNumber>
    </submittedName>
</protein>
<evidence type="ECO:0000256" key="6">
    <source>
        <dbReference type="ARBA" id="ARBA00022842"/>
    </source>
</evidence>
<dbReference type="InterPro" id="IPR036691">
    <property type="entry name" value="Endo/exonu/phosph_ase_sf"/>
</dbReference>
<feature type="domain" description="Endonuclease/exonuclease/phosphatase" evidence="7">
    <location>
        <begin position="4"/>
        <end position="241"/>
    </location>
</feature>
<evidence type="ECO:0000259" key="7">
    <source>
        <dbReference type="Pfam" id="PF03372"/>
    </source>
</evidence>
<sequence>MKLISWNVNGLRAIQKKGFEAYLSQSDADIFCLQETKLQEDQIALDLPQYHTYWSFAEKKGYSGTALFSKTEPLGIEHGIGHELDSEGRTVTAEFNDYYVISCYTPNSQEELARLPVRMDWDDAFRSYVTSLREMKPVIICGDLNVAHQSIDLKNPKSNERNAGYSIEERTQFSRLLEAGFIDTFRLLYPTRTEAYSWWSYRFRAREKNAGWRIDYWLVSEELKDRVLDSSIDDHVLGSDHAPVILKLQD</sequence>
<dbReference type="EC" id="3.1.11.2" evidence="8"/>
<dbReference type="EMBL" id="VSSQ01002766">
    <property type="protein sequence ID" value="MPM17270.1"/>
    <property type="molecule type" value="Genomic_DNA"/>
</dbReference>
<proteinExistence type="inferred from homology"/>
<dbReference type="GO" id="GO:0046872">
    <property type="term" value="F:metal ion binding"/>
    <property type="evidence" value="ECO:0007669"/>
    <property type="project" value="UniProtKB-KW"/>
</dbReference>
<dbReference type="GO" id="GO:0006284">
    <property type="term" value="P:base-excision repair"/>
    <property type="evidence" value="ECO:0007669"/>
    <property type="project" value="TreeGrafter"/>
</dbReference>
<comment type="cofactor">
    <cofactor evidence="1">
        <name>Mn(2+)</name>
        <dbReference type="ChEBI" id="CHEBI:29035"/>
    </cofactor>
</comment>
<comment type="similarity">
    <text evidence="3">Belongs to the DNA repair enzymes AP/ExoA family.</text>
</comment>
<keyword evidence="5 8" id="KW-0378">Hydrolase</keyword>
<keyword evidence="4" id="KW-0479">Metal-binding</keyword>
<organism evidence="8">
    <name type="scientific">bioreactor metagenome</name>
    <dbReference type="NCBI Taxonomy" id="1076179"/>
    <lineage>
        <taxon>unclassified sequences</taxon>
        <taxon>metagenomes</taxon>
        <taxon>ecological metagenomes</taxon>
    </lineage>
</organism>
<dbReference type="NCBIfam" id="TIGR00633">
    <property type="entry name" value="xth"/>
    <property type="match status" value="1"/>
</dbReference>
<dbReference type="PANTHER" id="PTHR22748">
    <property type="entry name" value="AP ENDONUCLEASE"/>
    <property type="match status" value="1"/>
</dbReference>
<dbReference type="GO" id="GO:0008311">
    <property type="term" value="F:double-stranded DNA 3'-5' DNA exonuclease activity"/>
    <property type="evidence" value="ECO:0007669"/>
    <property type="project" value="UniProtKB-EC"/>
</dbReference>
<gene>
    <name evidence="8" type="primary">exoA_16</name>
    <name evidence="8" type="ORF">SDC9_63658</name>
</gene>
<evidence type="ECO:0000256" key="5">
    <source>
        <dbReference type="ARBA" id="ARBA00022801"/>
    </source>
</evidence>
<dbReference type="GO" id="GO:0008081">
    <property type="term" value="F:phosphoric diester hydrolase activity"/>
    <property type="evidence" value="ECO:0007669"/>
    <property type="project" value="TreeGrafter"/>
</dbReference>
<dbReference type="Pfam" id="PF03372">
    <property type="entry name" value="Exo_endo_phos"/>
    <property type="match status" value="1"/>
</dbReference>
<dbReference type="InterPro" id="IPR020848">
    <property type="entry name" value="AP_endonuclease_F1_CS"/>
</dbReference>
<dbReference type="GO" id="GO:0003906">
    <property type="term" value="F:DNA-(apurinic or apyrimidinic site) endonuclease activity"/>
    <property type="evidence" value="ECO:0007669"/>
    <property type="project" value="TreeGrafter"/>
</dbReference>
<evidence type="ECO:0000256" key="2">
    <source>
        <dbReference type="ARBA" id="ARBA00001946"/>
    </source>
</evidence>
<dbReference type="PROSITE" id="PS51435">
    <property type="entry name" value="AP_NUCLEASE_F1_4"/>
    <property type="match status" value="1"/>
</dbReference>
<dbReference type="NCBIfam" id="TIGR00195">
    <property type="entry name" value="exoDNase_III"/>
    <property type="match status" value="1"/>
</dbReference>
<dbReference type="InterPro" id="IPR020847">
    <property type="entry name" value="AP_endonuclease_F1_BS"/>
</dbReference>
<evidence type="ECO:0000256" key="3">
    <source>
        <dbReference type="ARBA" id="ARBA00007092"/>
    </source>
</evidence>
<evidence type="ECO:0000313" key="8">
    <source>
        <dbReference type="EMBL" id="MPM17270.1"/>
    </source>
</evidence>
<dbReference type="PROSITE" id="PS00726">
    <property type="entry name" value="AP_NUCLEASE_F1_1"/>
    <property type="match status" value="1"/>
</dbReference>
<dbReference type="PANTHER" id="PTHR22748:SF6">
    <property type="entry name" value="DNA-(APURINIC OR APYRIMIDINIC SITE) ENDONUCLEASE"/>
    <property type="match status" value="1"/>
</dbReference>
<dbReference type="Gene3D" id="3.60.10.10">
    <property type="entry name" value="Endonuclease/exonuclease/phosphatase"/>
    <property type="match status" value="1"/>
</dbReference>
<dbReference type="CDD" id="cd09087">
    <property type="entry name" value="Ape1-like_AP-endo"/>
    <property type="match status" value="1"/>
</dbReference>
<comment type="caution">
    <text evidence="8">The sequence shown here is derived from an EMBL/GenBank/DDBJ whole genome shotgun (WGS) entry which is preliminary data.</text>
</comment>
<accession>A0A644XM52</accession>
<dbReference type="InterPro" id="IPR004808">
    <property type="entry name" value="AP_endonuc_1"/>
</dbReference>
<name>A0A644XM52_9ZZZZ</name>
<keyword evidence="6" id="KW-0460">Magnesium</keyword>